<comment type="caution">
    <text evidence="3">The sequence shown here is derived from an EMBL/GenBank/DDBJ whole genome shotgun (WGS) entry which is preliminary data.</text>
</comment>
<evidence type="ECO:0000313" key="4">
    <source>
        <dbReference type="Proteomes" id="UP001172684"/>
    </source>
</evidence>
<dbReference type="InterPro" id="IPR021858">
    <property type="entry name" value="Fun_TF"/>
</dbReference>
<keyword evidence="2" id="KW-0539">Nucleus</keyword>
<dbReference type="Pfam" id="PF11951">
    <property type="entry name" value="Fungal_trans_2"/>
    <property type="match status" value="1"/>
</dbReference>
<proteinExistence type="predicted"/>
<protein>
    <recommendedName>
        <fullName evidence="5">ARCA protein</fullName>
    </recommendedName>
</protein>
<keyword evidence="4" id="KW-1185">Reference proteome</keyword>
<evidence type="ECO:0000313" key="3">
    <source>
        <dbReference type="EMBL" id="KAJ9666563.1"/>
    </source>
</evidence>
<dbReference type="PANTHER" id="PTHR37534">
    <property type="entry name" value="TRANSCRIPTIONAL ACTIVATOR PROTEIN UGA3"/>
    <property type="match status" value="1"/>
</dbReference>
<organism evidence="3 4">
    <name type="scientific">Coniosporium apollinis</name>
    <dbReference type="NCBI Taxonomy" id="61459"/>
    <lineage>
        <taxon>Eukaryota</taxon>
        <taxon>Fungi</taxon>
        <taxon>Dikarya</taxon>
        <taxon>Ascomycota</taxon>
        <taxon>Pezizomycotina</taxon>
        <taxon>Dothideomycetes</taxon>
        <taxon>Dothideomycetes incertae sedis</taxon>
        <taxon>Coniosporium</taxon>
    </lineage>
</organism>
<evidence type="ECO:0000256" key="1">
    <source>
        <dbReference type="ARBA" id="ARBA00004123"/>
    </source>
</evidence>
<dbReference type="EMBL" id="JAPDRL010000018">
    <property type="protein sequence ID" value="KAJ9666563.1"/>
    <property type="molecule type" value="Genomic_DNA"/>
</dbReference>
<comment type="subcellular location">
    <subcellularLocation>
        <location evidence="1">Nucleus</location>
    </subcellularLocation>
</comment>
<dbReference type="PANTHER" id="PTHR37534:SF2">
    <property type="entry name" value="N-ACETYLTRANSFERASE DOMAIN-CONTAINING PROTEIN"/>
    <property type="match status" value="1"/>
</dbReference>
<dbReference type="Proteomes" id="UP001172684">
    <property type="component" value="Unassembled WGS sequence"/>
</dbReference>
<reference evidence="3" key="1">
    <citation type="submission" date="2022-10" db="EMBL/GenBank/DDBJ databases">
        <title>Culturing micro-colonial fungi from biological soil crusts in the Mojave desert and describing Neophaeococcomyces mojavensis, and introducing the new genera and species Taxawa tesnikishii.</title>
        <authorList>
            <person name="Kurbessoian T."/>
            <person name="Stajich J.E."/>
        </authorList>
    </citation>
    <scope>NUCLEOTIDE SEQUENCE</scope>
    <source>
        <strain evidence="3">TK_1</strain>
    </source>
</reference>
<evidence type="ECO:0008006" key="5">
    <source>
        <dbReference type="Google" id="ProtNLM"/>
    </source>
</evidence>
<accession>A0ABQ9P123</accession>
<name>A0ABQ9P123_9PEZI</name>
<sequence length="678" mass="74194">MSSSHAKARTVCDSCRVKHLKCVSLPAYSSIQAFLLSCNLQRSLYSDTAQSQDGSQPTCSKCEGCGTACSRDSKIKFRHGSNPSIATSKTCDHLYEADQVWLAPRGKLTFVDETSTLHNLYNEEGLDDSIYGPEQIINSALDRPAKHARNASNDTDVSGTMPGPGLHRANGQDAVASRDGDSVQRYIESTRSEPLDGALPACALGSNPSAGLNERLLRLNYPIDLYANPSASGSTEGMDTPGFMSNSDIAMVDSPLPAPSGDFSCNLDNLATLALSMQPQSIDSPASPTIGALKELPSYTSAARARTGTRAFPLDDVEEGKLMRHYINNLGSWFDTCDPERTFTIQVPVLAANCPTLLNAIFALSSRHLAGTSNYDPSISGKYHERCLEHMIPVLNDPDAVMDDVLLAAACLLRTLEELDVSLTGTDNERHLLGTQVFVNTPRTPGVISSLREAALQCAIRQEIWMAVVHQRPMKISSEHSRIDRTLSPTDDHGVWACRMVLFCTDVVQSCFGETELSVARYFELLSYDVRWLASRPVSWQPFIHKPADHSRGEVFPQLWLMNDAMVLGTLHHHLARLLLACFNPTIPRVGLGHKSARKAADEEIRSHVFDICGLALSNRQTATAMFTASIAIAMCGDRFTDRLEQEGLLSVLEITEKNHAWPTRGAEAMLRSGWGWV</sequence>
<evidence type="ECO:0000256" key="2">
    <source>
        <dbReference type="ARBA" id="ARBA00023242"/>
    </source>
</evidence>
<gene>
    <name evidence="3" type="ORF">H2201_003221</name>
</gene>